<dbReference type="Proteomes" id="UP000003963">
    <property type="component" value="Unassembled WGS sequence"/>
</dbReference>
<evidence type="ECO:0000256" key="5">
    <source>
        <dbReference type="SAM" id="Phobius"/>
    </source>
</evidence>
<evidence type="ECO:0000313" key="6">
    <source>
        <dbReference type="EMBL" id="EFL24286.1"/>
    </source>
</evidence>
<keyword evidence="5" id="KW-1133">Transmembrane helix</keyword>
<dbReference type="EMBL" id="GG657754">
    <property type="protein sequence ID" value="EFL24286.1"/>
    <property type="molecule type" value="Genomic_DNA"/>
</dbReference>
<proteinExistence type="predicted"/>
<evidence type="ECO:0000256" key="1">
    <source>
        <dbReference type="ARBA" id="ARBA00022679"/>
    </source>
</evidence>
<evidence type="ECO:0000313" key="7">
    <source>
        <dbReference type="Proteomes" id="UP000003963"/>
    </source>
</evidence>
<feature type="transmembrane region" description="Helical" evidence="5">
    <location>
        <begin position="462"/>
        <end position="479"/>
    </location>
</feature>
<evidence type="ECO:0000256" key="3">
    <source>
        <dbReference type="ARBA" id="ARBA00023012"/>
    </source>
</evidence>
<evidence type="ECO:0000256" key="4">
    <source>
        <dbReference type="SAM" id="MobiDB-lite"/>
    </source>
</evidence>
<dbReference type="STRING" id="457427.SSOG_04000"/>
<feature type="compositionally biased region" description="Basic and acidic residues" evidence="4">
    <location>
        <begin position="375"/>
        <end position="384"/>
    </location>
</feature>
<name>D9WU51_9ACTN</name>
<feature type="region of interest" description="Disordered" evidence="4">
    <location>
        <begin position="366"/>
        <end position="410"/>
    </location>
</feature>
<dbReference type="InterPro" id="IPR050482">
    <property type="entry name" value="Sensor_HK_TwoCompSys"/>
</dbReference>
<dbReference type="SUPFAM" id="SSF55874">
    <property type="entry name" value="ATPase domain of HSP90 chaperone/DNA topoisomerase II/histidine kinase"/>
    <property type="match status" value="1"/>
</dbReference>
<keyword evidence="5" id="KW-0812">Transmembrane</keyword>
<gene>
    <name evidence="6" type="ORF">SSOG_04000</name>
</gene>
<keyword evidence="2" id="KW-0418">Kinase</keyword>
<dbReference type="Gene3D" id="3.30.565.10">
    <property type="entry name" value="Histidine kinase-like ATPase, C-terminal domain"/>
    <property type="match status" value="1"/>
</dbReference>
<keyword evidence="5" id="KW-0472">Membrane</keyword>
<organism evidence="6 7">
    <name type="scientific">Streptomyces himastatinicus ATCC 53653</name>
    <dbReference type="NCBI Taxonomy" id="457427"/>
    <lineage>
        <taxon>Bacteria</taxon>
        <taxon>Bacillati</taxon>
        <taxon>Actinomycetota</taxon>
        <taxon>Actinomycetes</taxon>
        <taxon>Kitasatosporales</taxon>
        <taxon>Streptomycetaceae</taxon>
        <taxon>Streptomyces</taxon>
        <taxon>Streptomyces violaceusniger group</taxon>
    </lineage>
</organism>
<feature type="transmembrane region" description="Helical" evidence="5">
    <location>
        <begin position="126"/>
        <end position="147"/>
    </location>
</feature>
<dbReference type="AlphaFoldDB" id="D9WU51"/>
<feature type="transmembrane region" description="Helical" evidence="5">
    <location>
        <begin position="51"/>
        <end position="71"/>
    </location>
</feature>
<dbReference type="GO" id="GO:0016301">
    <property type="term" value="F:kinase activity"/>
    <property type="evidence" value="ECO:0007669"/>
    <property type="project" value="UniProtKB-KW"/>
</dbReference>
<sequence>MTSTEGASAVGTGAGEREVDLAAERYGVGVRATVISLCGVFGIFTVPPGRVPVTVLLVVVTVAACAVRWWGLRRLPAGVRMGLDATAVAVPGLGQPLMGPQGVNIWVMVILGIAVITFQYEWATRPAIGLGLAVLTLATYGVGYGLAAPAPGPSPFWVAARQTAECALARVSYLIVRAKAREADRATEREAAGRREASVAAARRAAGRAYLATLHDTASATLLMVSLGDTRDWSWLPRRAHGDLEALSAVPGHEAGRVDLAELLGEVARGAAEPDAARAVRVSARIDGPLMMPAGAALAILHGVGAALDNVARHAEVDEAELRAGRDASGTVTVELTDHGRGFIPAVVSVQRRGISGSVVGRMEAIGGHGTVDSRPGEGTRVRWEWPTTPTATDAPEPGPPRAEVPAEPGPEGRIAFREIHGRLVRGVRWALLIVALTVQLGLCLPQFLAHLGSYHPPSAPVVAYGVLVAVAVCTAGLLASGRDVSGWPRWCGVGLVLGASALCAVTVGADQRLREGDWAFGLVGWHGLYLLFGLSVTAIGVFLGAQVVLTAIPVALTGMPDVARLATMGMFALSVCGFQFTVGVLARLLRRSAETAGSAAAREEELRTREAIAEQMHLDHEKRYAALLRTTVPLLAGLAHGSLDPRDGQVRHRCALEAARMRRLFAEADEVPDRLVHELRACIDVAERAGVTVGLAVRGARRDVPRDIRRKLADPVAAVLAAGPAEARVTVVRTGSRVRVSVVGDATAEPDGVAVKETPPVAVSRTADGERVWVEAVWEPAPAAG</sequence>
<dbReference type="InterPro" id="IPR036890">
    <property type="entry name" value="HATPase_C_sf"/>
</dbReference>
<keyword evidence="7" id="KW-1185">Reference proteome</keyword>
<dbReference type="PANTHER" id="PTHR24421:SF61">
    <property type="entry name" value="OXYGEN SENSOR HISTIDINE KINASE NREB"/>
    <property type="match status" value="1"/>
</dbReference>
<dbReference type="PANTHER" id="PTHR24421">
    <property type="entry name" value="NITRATE/NITRITE SENSOR PROTEIN NARX-RELATED"/>
    <property type="match status" value="1"/>
</dbReference>
<feature type="transmembrane region" description="Helical" evidence="5">
    <location>
        <begin position="103"/>
        <end position="120"/>
    </location>
</feature>
<keyword evidence="1" id="KW-0808">Transferase</keyword>
<protein>
    <submittedName>
        <fullName evidence="6">Spidroin-1</fullName>
    </submittedName>
</protein>
<accession>D9WU51</accession>
<feature type="transmembrane region" description="Helical" evidence="5">
    <location>
        <begin position="491"/>
        <end position="510"/>
    </location>
</feature>
<feature type="transmembrane region" description="Helical" evidence="5">
    <location>
        <begin position="430"/>
        <end position="450"/>
    </location>
</feature>
<feature type="compositionally biased region" description="Low complexity" evidence="4">
    <location>
        <begin position="387"/>
        <end position="396"/>
    </location>
</feature>
<feature type="transmembrane region" description="Helical" evidence="5">
    <location>
        <begin position="530"/>
        <end position="557"/>
    </location>
</feature>
<feature type="transmembrane region" description="Helical" evidence="5">
    <location>
        <begin position="26"/>
        <end position="45"/>
    </location>
</feature>
<evidence type="ECO:0000256" key="2">
    <source>
        <dbReference type="ARBA" id="ARBA00022777"/>
    </source>
</evidence>
<reference evidence="6 7" key="1">
    <citation type="submission" date="2009-02" db="EMBL/GenBank/DDBJ databases">
        <title>Annotation of Streptomyces hygroscopicus strain ATCC 53653.</title>
        <authorList>
            <consortium name="The Broad Institute Genome Sequencing Platform"/>
            <consortium name="Broad Institute Microbial Sequencing Center"/>
            <person name="Fischbach M."/>
            <person name="Godfrey P."/>
            <person name="Ward D."/>
            <person name="Young S."/>
            <person name="Zeng Q."/>
            <person name="Koehrsen M."/>
            <person name="Alvarado L."/>
            <person name="Berlin A.M."/>
            <person name="Bochicchio J."/>
            <person name="Borenstein D."/>
            <person name="Chapman S.B."/>
            <person name="Chen Z."/>
            <person name="Engels R."/>
            <person name="Freedman E."/>
            <person name="Gellesch M."/>
            <person name="Goldberg J."/>
            <person name="Griggs A."/>
            <person name="Gujja S."/>
            <person name="Heilman E.R."/>
            <person name="Heiman D.I."/>
            <person name="Hepburn T.A."/>
            <person name="Howarth C."/>
            <person name="Jen D."/>
            <person name="Larson L."/>
            <person name="Lewis B."/>
            <person name="Mehta T."/>
            <person name="Park D."/>
            <person name="Pearson M."/>
            <person name="Richards J."/>
            <person name="Roberts A."/>
            <person name="Saif S."/>
            <person name="Shea T.D."/>
            <person name="Shenoy N."/>
            <person name="Sisk P."/>
            <person name="Stolte C."/>
            <person name="Sykes S.N."/>
            <person name="Thomson T."/>
            <person name="Walk T."/>
            <person name="White J."/>
            <person name="Yandava C."/>
            <person name="Straight P."/>
            <person name="Clardy J."/>
            <person name="Hung D."/>
            <person name="Kolter R."/>
            <person name="Mekalanos J."/>
            <person name="Walker S."/>
            <person name="Walsh C.T."/>
            <person name="Wieland-Brown L.C."/>
            <person name="Haas B."/>
            <person name="Nusbaum C."/>
            <person name="Birren B."/>
        </authorList>
    </citation>
    <scope>NUCLEOTIDE SEQUENCE [LARGE SCALE GENOMIC DNA]</scope>
    <source>
        <strain evidence="6 7">ATCC 53653</strain>
    </source>
</reference>
<feature type="transmembrane region" description="Helical" evidence="5">
    <location>
        <begin position="569"/>
        <end position="590"/>
    </location>
</feature>
<dbReference type="GO" id="GO:0000160">
    <property type="term" value="P:phosphorelay signal transduction system"/>
    <property type="evidence" value="ECO:0007669"/>
    <property type="project" value="UniProtKB-KW"/>
</dbReference>
<dbReference type="HOGENOM" id="CLU_372916_0_0_11"/>
<keyword evidence="3" id="KW-0902">Two-component regulatory system</keyword>